<dbReference type="Pfam" id="PF22680">
    <property type="entry name" value="Glyco_hydro_123_N_2"/>
    <property type="match status" value="1"/>
</dbReference>
<evidence type="ECO:0000256" key="1">
    <source>
        <dbReference type="SAM" id="Phobius"/>
    </source>
</evidence>
<name>A0A286RGW9_9BACT</name>
<keyword evidence="1" id="KW-1133">Transmembrane helix</keyword>
<dbReference type="AlphaFoldDB" id="A0A286RGW9"/>
<proteinExistence type="predicted"/>
<dbReference type="RefSeq" id="WP_095415317.1">
    <property type="nucleotide sequence ID" value="NZ_CP018477.1"/>
</dbReference>
<dbReference type="InterPro" id="IPR053850">
    <property type="entry name" value="Glyco_hydro_123_N_2"/>
</dbReference>
<reference evidence="4 5" key="1">
    <citation type="journal article" name="Front. Microbiol.">
        <title>Sugar Metabolism of the First Thermophilic Planctomycete Thermogutta terrifontis: Comparative Genomic and Transcriptomic Approaches.</title>
        <authorList>
            <person name="Elcheninov A.G."/>
            <person name="Menzel P."/>
            <person name="Gudbergsdottir S.R."/>
            <person name="Slesarev A.I."/>
            <person name="Kadnikov V.V."/>
            <person name="Krogh A."/>
            <person name="Bonch-Osmolovskaya E.A."/>
            <person name="Peng X."/>
            <person name="Kublanov I.V."/>
        </authorList>
    </citation>
    <scope>NUCLEOTIDE SEQUENCE [LARGE SCALE GENOMIC DNA]</scope>
    <source>
        <strain evidence="4 5">R1</strain>
    </source>
</reference>
<sequence length="585" mass="67061">MKAHQSRRWIVSCSPTCVAILSSFVWITLYGSLLAELTVWVETATRCLCREDLPPQRPARHIEVAAARNEWVGFQVFMRSSQPVPQIELVITAPKGPQDATITPSNFRVYREHQIHIVNGTHRNEAFRPGWYPDPLIPSRDPVKDVPLRGKYQAFPFDLPADETHGFYVDLFIPPGTPPGKYAGKVTVRGSGVNQVDIPLSIEVWDFTLPSTPALVTAFGSPSQRMRSYYAKRARSGKESPPENWEEVDRQCAALVSEHRMNAYPPSEWLALQRNDKGYQLPDESIAQLREWIDRYHVNAVQIPSPVGRVKDPAESPEDLRTWLAAWDKAITEIARPHVIFYIYLKDEPNDPEAYEFVRHWGKPIRAAQTKVKVLVVEQTLTQDPAWGDLYGAVDIWCSLFPLYDEATAKQRQALGEIMWAYTALCQGKRKSPWWHIDYPLLHYRVPSWISWRFGITGLLYWGGMSYWDQVEDPWTDANTYRPGPADRPLTFNGEGTLVYPARPCGYEGIVPSLRLKALRDSIEDYEYLEILRRAGKADLAQRLVLSLTPSWFEWSETPEDYEEARRKLAELILTLPPETRNATR</sequence>
<feature type="domain" description="Glycoside hydrolase 123 catalytic" evidence="2">
    <location>
        <begin position="341"/>
        <end position="532"/>
    </location>
</feature>
<dbReference type="InterPro" id="IPR025150">
    <property type="entry name" value="GH123_cat"/>
</dbReference>
<keyword evidence="1" id="KW-0812">Transmembrane</keyword>
<evidence type="ECO:0000313" key="4">
    <source>
        <dbReference type="EMBL" id="ASV75186.1"/>
    </source>
</evidence>
<dbReference type="Pfam" id="PF13320">
    <property type="entry name" value="GH123_cat"/>
    <property type="match status" value="1"/>
</dbReference>
<evidence type="ECO:0000313" key="5">
    <source>
        <dbReference type="Proteomes" id="UP000215086"/>
    </source>
</evidence>
<protein>
    <submittedName>
        <fullName evidence="4">Uncharacterized protein</fullName>
    </submittedName>
</protein>
<feature type="domain" description="Glycoside hydrolase 123 N-terminal" evidence="3">
    <location>
        <begin position="41"/>
        <end position="189"/>
    </location>
</feature>
<evidence type="ECO:0000259" key="3">
    <source>
        <dbReference type="Pfam" id="PF22680"/>
    </source>
</evidence>
<dbReference type="EMBL" id="CP018477">
    <property type="protein sequence ID" value="ASV75186.1"/>
    <property type="molecule type" value="Genomic_DNA"/>
</dbReference>
<accession>A0A286RGW9</accession>
<dbReference type="Proteomes" id="UP000215086">
    <property type="component" value="Chromosome"/>
</dbReference>
<evidence type="ECO:0000259" key="2">
    <source>
        <dbReference type="Pfam" id="PF13320"/>
    </source>
</evidence>
<dbReference type="OrthoDB" id="228239at2"/>
<keyword evidence="1" id="KW-0472">Membrane</keyword>
<keyword evidence="5" id="KW-1185">Reference proteome</keyword>
<organism evidence="4 5">
    <name type="scientific">Thermogutta terrifontis</name>
    <dbReference type="NCBI Taxonomy" id="1331910"/>
    <lineage>
        <taxon>Bacteria</taxon>
        <taxon>Pseudomonadati</taxon>
        <taxon>Planctomycetota</taxon>
        <taxon>Planctomycetia</taxon>
        <taxon>Pirellulales</taxon>
        <taxon>Thermoguttaceae</taxon>
        <taxon>Thermogutta</taxon>
    </lineage>
</organism>
<dbReference type="KEGG" id="ttf:THTE_2584"/>
<feature type="transmembrane region" description="Helical" evidence="1">
    <location>
        <begin position="9"/>
        <end position="29"/>
    </location>
</feature>
<gene>
    <name evidence="4" type="ORF">THTE_2584</name>
</gene>